<protein>
    <submittedName>
        <fullName evidence="1">Uncharacterized protein</fullName>
    </submittedName>
</protein>
<reference evidence="1 2" key="1">
    <citation type="journal article" date="2017" name="Int. J. Syst. Evol. Microbiol.">
        <title>Mycobacterium talmoniae sp. nov., a slowly growing mycobacterium isolated from human respiratory samples.</title>
        <authorList>
            <person name="Davidson R.M."/>
            <person name="DeGroote M.A."/>
            <person name="Marola J.L."/>
            <person name="Buss S."/>
            <person name="Jones V."/>
            <person name="McNeil M.R."/>
            <person name="Freifeld A.G."/>
            <person name="Elaine Epperson L."/>
            <person name="Hasan N.A."/>
            <person name="Jackson M."/>
            <person name="Iwen P.C."/>
            <person name="Salfinger M."/>
            <person name="Strong M."/>
        </authorList>
    </citation>
    <scope>NUCLEOTIDE SEQUENCE [LARGE SCALE GENOMIC DNA]</scope>
    <source>
        <strain evidence="1 2">ATCC BAA-2683</strain>
    </source>
</reference>
<dbReference type="AlphaFoldDB" id="A0A2S8BGD6"/>
<evidence type="ECO:0000313" key="2">
    <source>
        <dbReference type="Proteomes" id="UP000238296"/>
    </source>
</evidence>
<dbReference type="Proteomes" id="UP000238296">
    <property type="component" value="Unassembled WGS sequence"/>
</dbReference>
<evidence type="ECO:0000313" key="1">
    <source>
        <dbReference type="EMBL" id="PQM45688.1"/>
    </source>
</evidence>
<proteinExistence type="predicted"/>
<gene>
    <name evidence="1" type="ORF">C1Y40_04132</name>
</gene>
<organism evidence="1 2">
    <name type="scientific">Mycobacterium talmoniae</name>
    <dbReference type="NCBI Taxonomy" id="1858794"/>
    <lineage>
        <taxon>Bacteria</taxon>
        <taxon>Bacillati</taxon>
        <taxon>Actinomycetota</taxon>
        <taxon>Actinomycetes</taxon>
        <taxon>Mycobacteriales</taxon>
        <taxon>Mycobacteriaceae</taxon>
        <taxon>Mycobacterium</taxon>
    </lineage>
</organism>
<sequence length="63" mass="6936">MARAFQARFPGRCGRCDNPITVGDHVHYDDDELVHTDCDTDTLPDSTGTACPNCWLVHAGACW</sequence>
<accession>A0A2S8BGD6</accession>
<name>A0A2S8BGD6_9MYCO</name>
<dbReference type="EMBL" id="PPEA01000601">
    <property type="protein sequence ID" value="PQM45688.1"/>
    <property type="molecule type" value="Genomic_DNA"/>
</dbReference>
<comment type="caution">
    <text evidence="1">The sequence shown here is derived from an EMBL/GenBank/DDBJ whole genome shotgun (WGS) entry which is preliminary data.</text>
</comment>